<evidence type="ECO:0000256" key="1">
    <source>
        <dbReference type="ARBA" id="ARBA00001947"/>
    </source>
</evidence>
<reference evidence="9" key="1">
    <citation type="submission" date="2021-01" db="EMBL/GenBank/DDBJ databases">
        <authorList>
            <person name="Corre E."/>
            <person name="Pelletier E."/>
            <person name="Niang G."/>
            <person name="Scheremetjew M."/>
            <person name="Finn R."/>
            <person name="Kale V."/>
            <person name="Holt S."/>
            <person name="Cochrane G."/>
            <person name="Meng A."/>
            <person name="Brown T."/>
            <person name="Cohen L."/>
        </authorList>
    </citation>
    <scope>NUCLEOTIDE SEQUENCE</scope>
    <source>
        <strain evidence="9">CCMP722</strain>
    </source>
</reference>
<dbReference type="EMBL" id="HBFA01031125">
    <property type="protein sequence ID" value="CAD8681845.1"/>
    <property type="molecule type" value="Transcribed_RNA"/>
</dbReference>
<gene>
    <name evidence="9" type="ORF">POBO1169_LOCUS15645</name>
</gene>
<comment type="cofactor">
    <cofactor evidence="1">
        <name>Zn(2+)</name>
        <dbReference type="ChEBI" id="CHEBI:29105"/>
    </cofactor>
</comment>
<dbReference type="PROSITE" id="PS51790">
    <property type="entry name" value="MSRB"/>
    <property type="match status" value="1"/>
</dbReference>
<dbReference type="Pfam" id="PF01641">
    <property type="entry name" value="SelR"/>
    <property type="match status" value="1"/>
</dbReference>
<comment type="similarity">
    <text evidence="2">Belongs to the MsrB Met sulfoxide reductase family.</text>
</comment>
<feature type="domain" description="MsrB" evidence="8">
    <location>
        <begin position="233"/>
        <end position="356"/>
    </location>
</feature>
<evidence type="ECO:0000256" key="2">
    <source>
        <dbReference type="ARBA" id="ARBA00007174"/>
    </source>
</evidence>
<dbReference type="GO" id="GO:0006979">
    <property type="term" value="P:response to oxidative stress"/>
    <property type="evidence" value="ECO:0007669"/>
    <property type="project" value="InterPro"/>
</dbReference>
<dbReference type="GO" id="GO:0003755">
    <property type="term" value="F:peptidyl-prolyl cis-trans isomerase activity"/>
    <property type="evidence" value="ECO:0007669"/>
    <property type="project" value="UniProtKB-KW"/>
</dbReference>
<evidence type="ECO:0000256" key="6">
    <source>
        <dbReference type="PROSITE-ProRule" id="PRU00277"/>
    </source>
</evidence>
<dbReference type="GO" id="GO:0030091">
    <property type="term" value="P:protein repair"/>
    <property type="evidence" value="ECO:0007669"/>
    <property type="project" value="InterPro"/>
</dbReference>
<proteinExistence type="inferred from homology"/>
<evidence type="ECO:0000256" key="5">
    <source>
        <dbReference type="ARBA" id="ARBA00023002"/>
    </source>
</evidence>
<dbReference type="InterPro" id="IPR028427">
    <property type="entry name" value="Met_Sox_Rdtase_MsrB"/>
</dbReference>
<organism evidence="9">
    <name type="scientific">Pyramimonas obovata</name>
    <dbReference type="NCBI Taxonomy" id="1411642"/>
    <lineage>
        <taxon>Eukaryota</taxon>
        <taxon>Viridiplantae</taxon>
        <taxon>Chlorophyta</taxon>
        <taxon>Pyramimonadophyceae</taxon>
        <taxon>Pyramimonadales</taxon>
        <taxon>Pyramimonadaceae</taxon>
        <taxon>Pyramimonas</taxon>
        <taxon>Pyramimonas incertae sedis</taxon>
    </lineage>
</organism>
<keyword evidence="6" id="KW-0413">Isomerase</keyword>
<dbReference type="GO" id="GO:0046872">
    <property type="term" value="F:metal ion binding"/>
    <property type="evidence" value="ECO:0007669"/>
    <property type="project" value="UniProtKB-KW"/>
</dbReference>
<evidence type="ECO:0000259" key="8">
    <source>
        <dbReference type="PROSITE" id="PS51790"/>
    </source>
</evidence>
<sequence>MAAFPAVSAVFVAPRVNSAPASTKCRSASSTRLSPATRCRYVGTQTSSLVGKPVRSSANSPCQHASRKVQRRQTLNMSMSATANKEVAEDGDIVKVHFIGKMEDGTVFEDTNTKGTPLSFKVGADQIMPGMEKAVKMMKVGENITISVPPADAFGEYDEDSRFEVPIDRAPEGLALGHVRLFDGPATARVVEINETNFILDCNHELAGKTIVFELNLVEVVDPAARFPLKKSEEEWKELLPEFAYQVLRLKGTEPGGTGEYDKFYPEKGYFTCGGCGHPLYSAAAKFDSGCGWPAFDKCFKDSVAIEVDDSAGMARIEIMCSNCGGHLGHVFEGEGMTPTNERHCVNSVSVKYVDEAIPDDLAETPVLE</sequence>
<dbReference type="PANTHER" id="PTHR46081:SF8">
    <property type="entry name" value="PEPTIDE METHIONINE SULFOXIDE REDUCTASE 2"/>
    <property type="match status" value="1"/>
</dbReference>
<feature type="domain" description="PPIase FKBP-type" evidence="7">
    <location>
        <begin position="91"/>
        <end position="166"/>
    </location>
</feature>
<dbReference type="Gene3D" id="3.10.50.40">
    <property type="match status" value="1"/>
</dbReference>
<comment type="catalytic activity">
    <reaction evidence="6">
        <text>[protein]-peptidylproline (omega=180) = [protein]-peptidylproline (omega=0)</text>
        <dbReference type="Rhea" id="RHEA:16237"/>
        <dbReference type="Rhea" id="RHEA-COMP:10747"/>
        <dbReference type="Rhea" id="RHEA-COMP:10748"/>
        <dbReference type="ChEBI" id="CHEBI:83833"/>
        <dbReference type="ChEBI" id="CHEBI:83834"/>
        <dbReference type="EC" id="5.2.1.8"/>
    </reaction>
</comment>
<dbReference type="Gene3D" id="2.170.150.20">
    <property type="entry name" value="Peptide methionine sulfoxide reductase"/>
    <property type="match status" value="1"/>
</dbReference>
<keyword evidence="3" id="KW-0479">Metal-binding</keyword>
<keyword evidence="5" id="KW-0560">Oxidoreductase</keyword>
<evidence type="ECO:0000313" key="9">
    <source>
        <dbReference type="EMBL" id="CAD8681845.1"/>
    </source>
</evidence>
<evidence type="ECO:0000256" key="3">
    <source>
        <dbReference type="ARBA" id="ARBA00022723"/>
    </source>
</evidence>
<protein>
    <recommendedName>
        <fullName evidence="6">peptidylprolyl isomerase</fullName>
        <ecNumber evidence="6">5.2.1.8</ecNumber>
    </recommendedName>
</protein>
<dbReference type="GO" id="GO:0033743">
    <property type="term" value="F:peptide-methionine (R)-S-oxide reductase activity"/>
    <property type="evidence" value="ECO:0007669"/>
    <property type="project" value="InterPro"/>
</dbReference>
<dbReference type="SUPFAM" id="SSF54534">
    <property type="entry name" value="FKBP-like"/>
    <property type="match status" value="1"/>
</dbReference>
<name>A0A7S0RN27_9CHLO</name>
<dbReference type="InterPro" id="IPR046357">
    <property type="entry name" value="PPIase_dom_sf"/>
</dbReference>
<dbReference type="NCBIfam" id="TIGR00357">
    <property type="entry name" value="peptide-methionine (R)-S-oxide reductase MsrB"/>
    <property type="match status" value="1"/>
</dbReference>
<evidence type="ECO:0000259" key="7">
    <source>
        <dbReference type="PROSITE" id="PS50059"/>
    </source>
</evidence>
<dbReference type="PANTHER" id="PTHR46081">
    <property type="entry name" value="PEPTIDE METHIONINE SULFOXIDE REDUCTASE 2"/>
    <property type="match status" value="1"/>
</dbReference>
<dbReference type="InterPro" id="IPR011057">
    <property type="entry name" value="Mss4-like_sf"/>
</dbReference>
<dbReference type="InterPro" id="IPR001179">
    <property type="entry name" value="PPIase_FKBP_dom"/>
</dbReference>
<dbReference type="AlphaFoldDB" id="A0A7S0RN27"/>
<accession>A0A7S0RN27</accession>
<dbReference type="InterPro" id="IPR002579">
    <property type="entry name" value="Met_Sox_Rdtase_MsrB_dom"/>
</dbReference>
<keyword evidence="6" id="KW-0697">Rotamase</keyword>
<dbReference type="SUPFAM" id="SSF51316">
    <property type="entry name" value="Mss4-like"/>
    <property type="match status" value="1"/>
</dbReference>
<evidence type="ECO:0000256" key="4">
    <source>
        <dbReference type="ARBA" id="ARBA00022833"/>
    </source>
</evidence>
<keyword evidence="4" id="KW-0862">Zinc</keyword>
<dbReference type="Pfam" id="PF00254">
    <property type="entry name" value="FKBP_C"/>
    <property type="match status" value="1"/>
</dbReference>
<dbReference type="PROSITE" id="PS50059">
    <property type="entry name" value="FKBP_PPIASE"/>
    <property type="match status" value="1"/>
</dbReference>
<dbReference type="EC" id="5.2.1.8" evidence="6"/>